<dbReference type="SUPFAM" id="SSF49764">
    <property type="entry name" value="HSP20-like chaperones"/>
    <property type="match status" value="1"/>
</dbReference>
<dbReference type="EMBL" id="CP021416">
    <property type="protein sequence ID" value="ARU47678.1"/>
    <property type="molecule type" value="Genomic_DNA"/>
</dbReference>
<comment type="similarity">
    <text evidence="1 2">Belongs to the small heat shock protein (HSP20) family.</text>
</comment>
<dbReference type="RefSeq" id="WP_087437745.1">
    <property type="nucleotide sequence ID" value="NZ_CP021416.1"/>
</dbReference>
<evidence type="ECO:0000313" key="5">
    <source>
        <dbReference type="Proteomes" id="UP000196005"/>
    </source>
</evidence>
<dbReference type="OrthoDB" id="9811615at2"/>
<dbReference type="InterPro" id="IPR031107">
    <property type="entry name" value="Small_HSP"/>
</dbReference>
<evidence type="ECO:0000256" key="1">
    <source>
        <dbReference type="PROSITE-ProRule" id="PRU00285"/>
    </source>
</evidence>
<organism evidence="4 5">
    <name type="scientific">Sulfurospirillum diekertiae</name>
    <dbReference type="NCBI Taxonomy" id="1854492"/>
    <lineage>
        <taxon>Bacteria</taxon>
        <taxon>Pseudomonadati</taxon>
        <taxon>Campylobacterota</taxon>
        <taxon>Epsilonproteobacteria</taxon>
        <taxon>Campylobacterales</taxon>
        <taxon>Sulfurospirillaceae</taxon>
        <taxon>Sulfurospirillum</taxon>
    </lineage>
</organism>
<proteinExistence type="inferred from homology"/>
<dbReference type="KEGG" id="suls:Sdiek1_0502"/>
<protein>
    <submittedName>
        <fullName evidence="4">Spore protein SP21</fullName>
    </submittedName>
</protein>
<reference evidence="5" key="1">
    <citation type="submission" date="2017-05" db="EMBL/GenBank/DDBJ databases">
        <title>Dechlorination kinetics govern the competition between two new strains of the genus Sulfurospirillum.</title>
        <authorList>
            <person name="Buttet G.F."/>
            <person name="Murray A.M."/>
            <person name="Goris T."/>
            <person name="Burion M."/>
            <person name="Lin B."/>
            <person name="Rolle M."/>
            <person name="Maillard J."/>
        </authorList>
    </citation>
    <scope>NUCLEOTIDE SEQUENCE [LARGE SCALE GENOMIC DNA]</scope>
    <source>
        <strain evidence="5">SL2-1</strain>
    </source>
</reference>
<evidence type="ECO:0000259" key="3">
    <source>
        <dbReference type="PROSITE" id="PS01031"/>
    </source>
</evidence>
<gene>
    <name evidence="4" type="ORF">Sdiek1_0502</name>
</gene>
<dbReference type="PANTHER" id="PTHR11527">
    <property type="entry name" value="HEAT-SHOCK PROTEIN 20 FAMILY MEMBER"/>
    <property type="match status" value="1"/>
</dbReference>
<dbReference type="Proteomes" id="UP000196005">
    <property type="component" value="Chromosome"/>
</dbReference>
<feature type="domain" description="SHSP" evidence="3">
    <location>
        <begin position="30"/>
        <end position="142"/>
    </location>
</feature>
<dbReference type="Gene3D" id="2.60.40.790">
    <property type="match status" value="1"/>
</dbReference>
<dbReference type="PROSITE" id="PS01031">
    <property type="entry name" value="SHSP"/>
    <property type="match status" value="1"/>
</dbReference>
<dbReference type="Pfam" id="PF00011">
    <property type="entry name" value="HSP20"/>
    <property type="match status" value="1"/>
</dbReference>
<name>A0A1Y0HHX8_9BACT</name>
<dbReference type="CDD" id="cd06464">
    <property type="entry name" value="ACD_sHsps-like"/>
    <property type="match status" value="1"/>
</dbReference>
<accession>A0A1Y0HHX8</accession>
<sequence>MLVTRFNPYKELKELESRLFNSYPAESDESSIIAFKPTVSTREGEFAYHVEVDLPGVKKEDINIDIKDNQIVISGERSFKEERQEKDYYKVESSYGKFQRSFALPENVDIENIEASSENGVLEVLLPKLKVEKAEVKKVCVK</sequence>
<dbReference type="InterPro" id="IPR008978">
    <property type="entry name" value="HSP20-like_chaperone"/>
</dbReference>
<evidence type="ECO:0000313" key="4">
    <source>
        <dbReference type="EMBL" id="ARU47678.1"/>
    </source>
</evidence>
<dbReference type="InterPro" id="IPR002068">
    <property type="entry name" value="A-crystallin/Hsp20_dom"/>
</dbReference>
<dbReference type="AlphaFoldDB" id="A0A1Y0HHX8"/>
<evidence type="ECO:0000256" key="2">
    <source>
        <dbReference type="RuleBase" id="RU003616"/>
    </source>
</evidence>
<keyword evidence="5" id="KW-1185">Reference proteome</keyword>